<evidence type="ECO:0000313" key="7">
    <source>
        <dbReference type="Proteomes" id="UP000796880"/>
    </source>
</evidence>
<feature type="domain" description="RRM" evidence="5">
    <location>
        <begin position="39"/>
        <end position="125"/>
    </location>
</feature>
<dbReference type="GO" id="GO:0006397">
    <property type="term" value="P:mRNA processing"/>
    <property type="evidence" value="ECO:0007669"/>
    <property type="project" value="UniProtKB-KW"/>
</dbReference>
<dbReference type="GO" id="GO:0005829">
    <property type="term" value="C:cytosol"/>
    <property type="evidence" value="ECO:0007669"/>
    <property type="project" value="TreeGrafter"/>
</dbReference>
<organism evidence="6 7">
    <name type="scientific">Rhamnella rubrinervis</name>
    <dbReference type="NCBI Taxonomy" id="2594499"/>
    <lineage>
        <taxon>Eukaryota</taxon>
        <taxon>Viridiplantae</taxon>
        <taxon>Streptophyta</taxon>
        <taxon>Embryophyta</taxon>
        <taxon>Tracheophyta</taxon>
        <taxon>Spermatophyta</taxon>
        <taxon>Magnoliopsida</taxon>
        <taxon>eudicotyledons</taxon>
        <taxon>Gunneridae</taxon>
        <taxon>Pentapetalae</taxon>
        <taxon>rosids</taxon>
        <taxon>fabids</taxon>
        <taxon>Rosales</taxon>
        <taxon>Rhamnaceae</taxon>
        <taxon>rhamnoid group</taxon>
        <taxon>Rhamneae</taxon>
        <taxon>Rhamnella</taxon>
    </lineage>
</organism>
<dbReference type="Gene3D" id="3.30.70.330">
    <property type="match status" value="2"/>
</dbReference>
<dbReference type="CDD" id="cd12345">
    <property type="entry name" value="RRM2_SECp43_like"/>
    <property type="match status" value="1"/>
</dbReference>
<dbReference type="SMART" id="SM00360">
    <property type="entry name" value="RRM"/>
    <property type="match status" value="2"/>
</dbReference>
<dbReference type="SUPFAM" id="SSF54928">
    <property type="entry name" value="RNA-binding domain, RBD"/>
    <property type="match status" value="1"/>
</dbReference>
<dbReference type="FunFam" id="3.30.70.330:FF:000236">
    <property type="entry name" value="Polyadenylate-binding protein RBP45C"/>
    <property type="match status" value="1"/>
</dbReference>
<dbReference type="PANTHER" id="PTHR47640">
    <property type="entry name" value="TRNA SELENOCYSTEINE 1-ASSOCIATED PROTEIN 1-RELATED-RELATED"/>
    <property type="match status" value="1"/>
</dbReference>
<sequence length="228" mass="25144">MQSCNSFWWIRYGALSCLKHALAYELLTSVLIDIKEQFRAVALRNAKGHPPVTFAIAAEENAAVMLAANYVFNVKVIRNKQNGQSDGYGFIEFANRSAAENIPQTYNGTPMPNGAQNIRLNWASAGEKRSDDTPDYTIFVGDLASDVTDYMLQETFRARFSSVKGAKVVIDRLTGRTKGYGFVRFGDETEQLRAMTKMNGVICSTRPMTIGPAANKNVAGSQQYTKGS</sequence>
<dbReference type="EMBL" id="VOIH02000001">
    <property type="protein sequence ID" value="KAF3455731.1"/>
    <property type="molecule type" value="Genomic_DNA"/>
</dbReference>
<name>A0A8K0HMQ0_9ROSA</name>
<feature type="chain" id="PRO_5035469848" description="RRM domain-containing protein" evidence="4">
    <location>
        <begin position="24"/>
        <end position="228"/>
    </location>
</feature>
<dbReference type="PANTHER" id="PTHR47640:SF48">
    <property type="entry name" value="POLYADENYLATE-BINDING PROTEIN RBP45B"/>
    <property type="match status" value="1"/>
</dbReference>
<evidence type="ECO:0000256" key="4">
    <source>
        <dbReference type="SAM" id="SignalP"/>
    </source>
</evidence>
<dbReference type="InterPro" id="IPR000504">
    <property type="entry name" value="RRM_dom"/>
</dbReference>
<feature type="signal peptide" evidence="4">
    <location>
        <begin position="1"/>
        <end position="23"/>
    </location>
</feature>
<dbReference type="PROSITE" id="PS50102">
    <property type="entry name" value="RRM"/>
    <property type="match status" value="2"/>
</dbReference>
<keyword evidence="1" id="KW-0507">mRNA processing</keyword>
<evidence type="ECO:0000259" key="5">
    <source>
        <dbReference type="PROSITE" id="PS50102"/>
    </source>
</evidence>
<dbReference type="Pfam" id="PF00076">
    <property type="entry name" value="RRM_1"/>
    <property type="match status" value="2"/>
</dbReference>
<proteinExistence type="predicted"/>
<evidence type="ECO:0000256" key="3">
    <source>
        <dbReference type="PROSITE-ProRule" id="PRU00176"/>
    </source>
</evidence>
<keyword evidence="4" id="KW-0732">Signal</keyword>
<evidence type="ECO:0000256" key="1">
    <source>
        <dbReference type="ARBA" id="ARBA00022664"/>
    </source>
</evidence>
<keyword evidence="2 3" id="KW-0694">RNA-binding</keyword>
<dbReference type="GO" id="GO:0003729">
    <property type="term" value="F:mRNA binding"/>
    <property type="evidence" value="ECO:0007669"/>
    <property type="project" value="InterPro"/>
</dbReference>
<evidence type="ECO:0000313" key="6">
    <source>
        <dbReference type="EMBL" id="KAF3455731.1"/>
    </source>
</evidence>
<gene>
    <name evidence="6" type="ORF">FNV43_RR00373</name>
</gene>
<comment type="caution">
    <text evidence="6">The sequence shown here is derived from an EMBL/GenBank/DDBJ whole genome shotgun (WGS) entry which is preliminary data.</text>
</comment>
<dbReference type="OrthoDB" id="446113at2759"/>
<feature type="domain" description="RRM" evidence="5">
    <location>
        <begin position="136"/>
        <end position="215"/>
    </location>
</feature>
<dbReference type="InterPro" id="IPR012677">
    <property type="entry name" value="Nucleotide-bd_a/b_plait_sf"/>
</dbReference>
<dbReference type="InterPro" id="IPR050825">
    <property type="entry name" value="RBM42_RBP45_47-like"/>
</dbReference>
<dbReference type="Proteomes" id="UP000796880">
    <property type="component" value="Unassembled WGS sequence"/>
</dbReference>
<accession>A0A8K0HMQ0</accession>
<dbReference type="AlphaFoldDB" id="A0A8K0HMQ0"/>
<protein>
    <recommendedName>
        <fullName evidence="5">RRM domain-containing protein</fullName>
    </recommendedName>
</protein>
<evidence type="ECO:0000256" key="2">
    <source>
        <dbReference type="ARBA" id="ARBA00022884"/>
    </source>
</evidence>
<reference evidence="6" key="1">
    <citation type="submission" date="2020-03" db="EMBL/GenBank/DDBJ databases">
        <title>A high-quality chromosome-level genome assembly of a woody plant with both climbing and erect habits, Rhamnella rubrinervis.</title>
        <authorList>
            <person name="Lu Z."/>
            <person name="Yang Y."/>
            <person name="Zhu X."/>
            <person name="Sun Y."/>
        </authorList>
    </citation>
    <scope>NUCLEOTIDE SEQUENCE</scope>
    <source>
        <strain evidence="6">BYM</strain>
        <tissue evidence="6">Leaf</tissue>
    </source>
</reference>
<keyword evidence="7" id="KW-1185">Reference proteome</keyword>
<dbReference type="InterPro" id="IPR035979">
    <property type="entry name" value="RBD_domain_sf"/>
</dbReference>